<feature type="transmembrane region" description="Helical" evidence="10">
    <location>
        <begin position="252"/>
        <end position="272"/>
    </location>
</feature>
<dbReference type="GO" id="GO:0051560">
    <property type="term" value="P:mitochondrial calcium ion homeostasis"/>
    <property type="evidence" value="ECO:0007669"/>
    <property type="project" value="InterPro"/>
</dbReference>
<evidence type="ECO:0000313" key="13">
    <source>
        <dbReference type="Proteomes" id="UP000829196"/>
    </source>
</evidence>
<evidence type="ECO:0000256" key="9">
    <source>
        <dbReference type="ARBA" id="ARBA00023136"/>
    </source>
</evidence>
<dbReference type="GO" id="GO:0015292">
    <property type="term" value="F:uniporter activity"/>
    <property type="evidence" value="ECO:0007669"/>
    <property type="project" value="TreeGrafter"/>
</dbReference>
<evidence type="ECO:0000256" key="7">
    <source>
        <dbReference type="ARBA" id="ARBA00022989"/>
    </source>
</evidence>
<evidence type="ECO:0000256" key="5">
    <source>
        <dbReference type="ARBA" id="ARBA00022692"/>
    </source>
</evidence>
<evidence type="ECO:0000256" key="8">
    <source>
        <dbReference type="ARBA" id="ARBA00023065"/>
    </source>
</evidence>
<reference evidence="12" key="1">
    <citation type="journal article" date="2022" name="Front. Genet.">
        <title>Chromosome-Scale Assembly of the Dendrobium nobile Genome Provides Insights Into the Molecular Mechanism of the Biosynthesis of the Medicinal Active Ingredient of Dendrobium.</title>
        <authorList>
            <person name="Xu Q."/>
            <person name="Niu S.-C."/>
            <person name="Li K.-L."/>
            <person name="Zheng P.-J."/>
            <person name="Zhang X.-J."/>
            <person name="Jia Y."/>
            <person name="Liu Y."/>
            <person name="Niu Y.-X."/>
            <person name="Yu L.-H."/>
            <person name="Chen D.-F."/>
            <person name="Zhang G.-Q."/>
        </authorList>
    </citation>
    <scope>NUCLEOTIDE SEQUENCE</scope>
    <source>
        <tissue evidence="12">Leaf</tissue>
    </source>
</reference>
<name>A0A8T3C2Q5_DENNO</name>
<keyword evidence="9 10" id="KW-0472">Membrane</keyword>
<dbReference type="InterPro" id="IPR039055">
    <property type="entry name" value="MCU_fam"/>
</dbReference>
<dbReference type="PANTHER" id="PTHR13462">
    <property type="entry name" value="CALCIUM UNIPORTER PROTEIN, MITOCHONDRIAL"/>
    <property type="match status" value="1"/>
</dbReference>
<feature type="transmembrane region" description="Helical" evidence="10">
    <location>
        <begin position="226"/>
        <end position="246"/>
    </location>
</feature>
<evidence type="ECO:0000256" key="1">
    <source>
        <dbReference type="ARBA" id="ARBA00004141"/>
    </source>
</evidence>
<evidence type="ECO:0000256" key="6">
    <source>
        <dbReference type="ARBA" id="ARBA00022837"/>
    </source>
</evidence>
<evidence type="ECO:0000256" key="2">
    <source>
        <dbReference type="ARBA" id="ARBA00005653"/>
    </source>
</evidence>
<feature type="domain" description="Calcium uniporter protein C-terminal" evidence="11">
    <location>
        <begin position="157"/>
        <end position="310"/>
    </location>
</feature>
<keyword evidence="7 10" id="KW-1133">Transmembrane helix</keyword>
<protein>
    <recommendedName>
        <fullName evidence="11">Calcium uniporter protein C-terminal domain-containing protein</fullName>
    </recommendedName>
</protein>
<comment type="similarity">
    <text evidence="2">Belongs to the MCU (TC 1.A.77) family.</text>
</comment>
<comment type="subcellular location">
    <subcellularLocation>
        <location evidence="1">Membrane</location>
        <topology evidence="1">Multi-pass membrane protein</topology>
    </subcellularLocation>
</comment>
<keyword evidence="4" id="KW-0109">Calcium transport</keyword>
<dbReference type="GO" id="GO:1990246">
    <property type="term" value="C:uniplex complex"/>
    <property type="evidence" value="ECO:0007669"/>
    <property type="project" value="TreeGrafter"/>
</dbReference>
<keyword evidence="3" id="KW-0813">Transport</keyword>
<proteinExistence type="inferred from homology"/>
<gene>
    <name evidence="12" type="ORF">KFK09_006005</name>
</gene>
<dbReference type="SMR" id="A0A8T3C2Q5"/>
<evidence type="ECO:0000256" key="4">
    <source>
        <dbReference type="ARBA" id="ARBA00022568"/>
    </source>
</evidence>
<dbReference type="AlphaFoldDB" id="A0A8T3C2Q5"/>
<accession>A0A8T3C2Q5</accession>
<comment type="caution">
    <text evidence="12">The sequence shown here is derived from an EMBL/GenBank/DDBJ whole genome shotgun (WGS) entry which is preliminary data.</text>
</comment>
<evidence type="ECO:0000259" key="11">
    <source>
        <dbReference type="Pfam" id="PF04678"/>
    </source>
</evidence>
<evidence type="ECO:0000313" key="12">
    <source>
        <dbReference type="EMBL" id="KAI0523609.1"/>
    </source>
</evidence>
<dbReference type="GO" id="GO:0036444">
    <property type="term" value="P:calcium import into the mitochondrion"/>
    <property type="evidence" value="ECO:0007669"/>
    <property type="project" value="TreeGrafter"/>
</dbReference>
<dbReference type="PANTHER" id="PTHR13462:SF17">
    <property type="entry name" value="CALCIUM UNIPORTER PROTEIN 4, MITOCHONDRIAL"/>
    <property type="match status" value="1"/>
</dbReference>
<dbReference type="OrthoDB" id="278338at2759"/>
<dbReference type="EMBL" id="JAGYWB010000005">
    <property type="protein sequence ID" value="KAI0523609.1"/>
    <property type="molecule type" value="Genomic_DNA"/>
</dbReference>
<keyword evidence="13" id="KW-1185">Reference proteome</keyword>
<dbReference type="InterPro" id="IPR006769">
    <property type="entry name" value="MCU_C"/>
</dbReference>
<keyword evidence="6" id="KW-0106">Calcium</keyword>
<dbReference type="Proteomes" id="UP000829196">
    <property type="component" value="Unassembled WGS sequence"/>
</dbReference>
<organism evidence="12 13">
    <name type="scientific">Dendrobium nobile</name>
    <name type="common">Orchid</name>
    <dbReference type="NCBI Taxonomy" id="94219"/>
    <lineage>
        <taxon>Eukaryota</taxon>
        <taxon>Viridiplantae</taxon>
        <taxon>Streptophyta</taxon>
        <taxon>Embryophyta</taxon>
        <taxon>Tracheophyta</taxon>
        <taxon>Spermatophyta</taxon>
        <taxon>Magnoliopsida</taxon>
        <taxon>Liliopsida</taxon>
        <taxon>Asparagales</taxon>
        <taxon>Orchidaceae</taxon>
        <taxon>Epidendroideae</taxon>
        <taxon>Malaxideae</taxon>
        <taxon>Dendrobiinae</taxon>
        <taxon>Dendrobium</taxon>
    </lineage>
</organism>
<dbReference type="Pfam" id="PF04678">
    <property type="entry name" value="MCU"/>
    <property type="match status" value="1"/>
</dbReference>
<sequence>MAFRKTLSSRFLHNATFAAQYSRTAPILPRPDRPELSMALLAHRRISQSAATFDGLPSVPNIPFPIGDDLMKRIRSSLFPEQIHPITTSSPPRSDTEKEEYSEIAANKIKISVQGARKLLQYSRIEKARAKLRAIPKNFISYSEFTQMCREISGGSDEVASALDNSGAVVVIGDVVLLRPEQLAQAIESLIDPQPITDTRRSELKQMEAEKDIIDGKAGTQVRRELWAGLGLAFLQTAAFMRLTFWELSWDVMEPVCFFTTSIYFIMGWAYFLRTSKEPSFEGFSTGRFVAKQRRLMRAHSFDLSRFNELKKAFLVGSQECNNGCYCHHRRADSDLLGAAR</sequence>
<evidence type="ECO:0000256" key="10">
    <source>
        <dbReference type="SAM" id="Phobius"/>
    </source>
</evidence>
<keyword evidence="8" id="KW-0406">Ion transport</keyword>
<keyword evidence="5 10" id="KW-0812">Transmembrane</keyword>
<dbReference type="GO" id="GO:0005262">
    <property type="term" value="F:calcium channel activity"/>
    <property type="evidence" value="ECO:0007669"/>
    <property type="project" value="TreeGrafter"/>
</dbReference>
<evidence type="ECO:0000256" key="3">
    <source>
        <dbReference type="ARBA" id="ARBA00022448"/>
    </source>
</evidence>